<accession>A0A6M3KVM2</accession>
<evidence type="ECO:0000313" key="2">
    <source>
        <dbReference type="EMBL" id="QJA85792.1"/>
    </source>
</evidence>
<dbReference type="InterPro" id="IPR036890">
    <property type="entry name" value="HATPase_C_sf"/>
</dbReference>
<dbReference type="SUPFAM" id="SSF55874">
    <property type="entry name" value="ATPase domain of HSP90 chaperone/DNA topoisomerase II/histidine kinase"/>
    <property type="match status" value="1"/>
</dbReference>
<evidence type="ECO:0000313" key="1">
    <source>
        <dbReference type="EMBL" id="QJA74136.1"/>
    </source>
</evidence>
<proteinExistence type="predicted"/>
<dbReference type="Gene3D" id="3.30.565.10">
    <property type="entry name" value="Histidine kinase-like ATPase, C-terminal domain"/>
    <property type="match status" value="1"/>
</dbReference>
<dbReference type="EMBL" id="MT142596">
    <property type="protein sequence ID" value="QJA85792.1"/>
    <property type="molecule type" value="Genomic_DNA"/>
</dbReference>
<name>A0A6M3KVM2_9ZZZZ</name>
<reference evidence="2" key="1">
    <citation type="submission" date="2020-03" db="EMBL/GenBank/DDBJ databases">
        <title>The deep terrestrial virosphere.</title>
        <authorList>
            <person name="Holmfeldt K."/>
            <person name="Nilsson E."/>
            <person name="Simone D."/>
            <person name="Lopez-Fernandez M."/>
            <person name="Wu X."/>
            <person name="de Brujin I."/>
            <person name="Lundin D."/>
            <person name="Andersson A."/>
            <person name="Bertilsson S."/>
            <person name="Dopson M."/>
        </authorList>
    </citation>
    <scope>NUCLEOTIDE SEQUENCE</scope>
    <source>
        <strain evidence="1">MM415A02091</strain>
        <strain evidence="2">MM415B02174</strain>
    </source>
</reference>
<organism evidence="2">
    <name type="scientific">viral metagenome</name>
    <dbReference type="NCBI Taxonomy" id="1070528"/>
    <lineage>
        <taxon>unclassified sequences</taxon>
        <taxon>metagenomes</taxon>
        <taxon>organismal metagenomes</taxon>
    </lineage>
</organism>
<dbReference type="EMBL" id="MT142076">
    <property type="protein sequence ID" value="QJA74136.1"/>
    <property type="molecule type" value="Genomic_DNA"/>
</dbReference>
<dbReference type="AlphaFoldDB" id="A0A6M3KVM2"/>
<gene>
    <name evidence="1" type="ORF">MM415A02091_0015</name>
    <name evidence="2" type="ORF">MM415B02174_0002</name>
</gene>
<protein>
    <submittedName>
        <fullName evidence="2">Putative GHKL domain containing protein</fullName>
    </submittedName>
</protein>
<sequence length="692" mass="80349">MKIITPERPLEISDDLEVKQFGISSSAKFYKILSDGLYSSKIRAVIRELSTNAYDSHVENGNPDKPFEVHLPIWTDRTFWIRDYGTGISPEKFSKLYTWYGESDRDQSNEFTGCQGLGSKTPFCYHSRCFNVESWWNGEHYLYSCFFNKQGIPSWTLIDEQKSQEPSGVKISFTTAQYDEGVFHREAKSIYQYFKVQPEINAVTLERPTYVLKGNRWALRDNSNSSFAIMGQVAYPIDLEESISPLVKNIIDSSFDIFFETGELDIETSREGLSYDNRTINSIKKKLREIGSEITQILENKIRGAKSLWEARCFFNKLYDTLPVDIFKTAQFDKIKWNGQVLFDGMGNHVKLNTLPTEFKLHVFRKNKWRSSIGCNFTHTIIPSTDIELYEIDLKTGYKGRAKDRCKEVDKDVYIASFPDSKVREDFLDTLGVNGEVDKVLKKVSTLPRVIQTTRGGSFREPTTEVMKFNPDGTSPTRYWINDKRKVSEGGIYVEWKKYRVKYKGKFIESAILSRIISHLTHAGVSIPIIYGIKVANIKEFNKSKKWTNFFKWAEEKLKETEDKIDICQIINDKIIINELDRRNYLNNEVSYDLIEDISRCIVDTDINEFIDNVNTIRKGVKDWDKANSCIQLRLLLQLPKLEGDIIKRDIDQDLQKLRSKYRLFYIFRDRHLESVSNHILLYVNAVNGGVE</sequence>